<dbReference type="AlphaFoldDB" id="A0A8H7E189"/>
<keyword evidence="3" id="KW-1185">Reference proteome</keyword>
<proteinExistence type="predicted"/>
<reference evidence="2" key="1">
    <citation type="submission" date="2020-02" db="EMBL/GenBank/DDBJ databases">
        <authorList>
            <person name="Palmer J.M."/>
        </authorList>
    </citation>
    <scope>NUCLEOTIDE SEQUENCE</scope>
    <source>
        <strain evidence="2">EPUS1.4</strain>
        <tissue evidence="2">Thallus</tissue>
    </source>
</reference>
<keyword evidence="1" id="KW-0732">Signal</keyword>
<name>A0A8H7E189_9EURO</name>
<dbReference type="EMBL" id="JAACFV010000103">
    <property type="protein sequence ID" value="KAF7505677.1"/>
    <property type="molecule type" value="Genomic_DNA"/>
</dbReference>
<feature type="chain" id="PRO_5034016980" evidence="1">
    <location>
        <begin position="22"/>
        <end position="82"/>
    </location>
</feature>
<gene>
    <name evidence="2" type="ORF">GJ744_000526</name>
</gene>
<comment type="caution">
    <text evidence="2">The sequence shown here is derived from an EMBL/GenBank/DDBJ whole genome shotgun (WGS) entry which is preliminary data.</text>
</comment>
<dbReference type="Proteomes" id="UP000606974">
    <property type="component" value="Unassembled WGS sequence"/>
</dbReference>
<evidence type="ECO:0000313" key="3">
    <source>
        <dbReference type="Proteomes" id="UP000606974"/>
    </source>
</evidence>
<evidence type="ECO:0000313" key="2">
    <source>
        <dbReference type="EMBL" id="KAF7505677.1"/>
    </source>
</evidence>
<organism evidence="2 3">
    <name type="scientific">Endocarpon pusillum</name>
    <dbReference type="NCBI Taxonomy" id="364733"/>
    <lineage>
        <taxon>Eukaryota</taxon>
        <taxon>Fungi</taxon>
        <taxon>Dikarya</taxon>
        <taxon>Ascomycota</taxon>
        <taxon>Pezizomycotina</taxon>
        <taxon>Eurotiomycetes</taxon>
        <taxon>Chaetothyriomycetidae</taxon>
        <taxon>Verrucariales</taxon>
        <taxon>Verrucariaceae</taxon>
        <taxon>Endocarpon</taxon>
    </lineage>
</organism>
<sequence length="82" mass="8484">MVLSPKLLAFLALLSISAVVASPVPADGAVEKRKAADYGNYGNYGAYGKYGAYPPPSPTPTGGYGKYGTYGSYARAAEEDAK</sequence>
<evidence type="ECO:0000256" key="1">
    <source>
        <dbReference type="SAM" id="SignalP"/>
    </source>
</evidence>
<protein>
    <submittedName>
        <fullName evidence="2">Uncharacterized protein</fullName>
    </submittedName>
</protein>
<accession>A0A8H7E189</accession>
<feature type="signal peptide" evidence="1">
    <location>
        <begin position="1"/>
        <end position="21"/>
    </location>
</feature>